<evidence type="ECO:0000313" key="2">
    <source>
        <dbReference type="EMBL" id="XDK31606.1"/>
    </source>
</evidence>
<accession>A0AB39HHC3</accession>
<feature type="transmembrane region" description="Helical" evidence="1">
    <location>
        <begin position="20"/>
        <end position="42"/>
    </location>
</feature>
<dbReference type="AlphaFoldDB" id="A0AB39HHC3"/>
<reference evidence="2" key="1">
    <citation type="submission" date="2024-07" db="EMBL/GenBank/DDBJ databases">
        <title>Halotolerant mesophilic bacterium Ornithinibacillus sp. 4-3, sp. nov., isolated from soil.</title>
        <authorList>
            <person name="Sidarenka A.V."/>
            <person name="Guliayeva D.E."/>
            <person name="Leanovich S.I."/>
            <person name="Hileuskaya K.S."/>
            <person name="Akhremchuk A.E."/>
            <person name="Sikolenko M.A."/>
            <person name="Valentovich L.N."/>
        </authorList>
    </citation>
    <scope>NUCLEOTIDE SEQUENCE</scope>
    <source>
        <strain evidence="2">4-3</strain>
    </source>
</reference>
<dbReference type="RefSeq" id="WP_368652332.1">
    <property type="nucleotide sequence ID" value="NZ_CP162599.1"/>
</dbReference>
<keyword evidence="1" id="KW-0812">Transmembrane</keyword>
<keyword evidence="1" id="KW-1133">Transmembrane helix</keyword>
<dbReference type="EMBL" id="CP162599">
    <property type="protein sequence ID" value="XDK31606.1"/>
    <property type="molecule type" value="Genomic_DNA"/>
</dbReference>
<organism evidence="2">
    <name type="scientific">Ornithinibacillus sp. 4-3</name>
    <dbReference type="NCBI Taxonomy" id="3231488"/>
    <lineage>
        <taxon>Bacteria</taxon>
        <taxon>Bacillati</taxon>
        <taxon>Bacillota</taxon>
        <taxon>Bacilli</taxon>
        <taxon>Bacillales</taxon>
        <taxon>Bacillaceae</taxon>
        <taxon>Ornithinibacillus</taxon>
    </lineage>
</organism>
<gene>
    <name evidence="2" type="ORF">AB4Y30_11275</name>
</gene>
<protein>
    <submittedName>
        <fullName evidence="2">Uncharacterized protein</fullName>
    </submittedName>
</protein>
<sequence length="60" mass="6982">MYFVWPIFPQALSMTEKLFWLTWIGLFLLVVGANLASLLQIVSQPIIEQKQVRNPYSNNN</sequence>
<keyword evidence="1" id="KW-0472">Membrane</keyword>
<name>A0AB39HHC3_9BACI</name>
<proteinExistence type="predicted"/>
<evidence type="ECO:0000256" key="1">
    <source>
        <dbReference type="SAM" id="Phobius"/>
    </source>
</evidence>